<dbReference type="PANTHER" id="PTHR46093:SF5">
    <property type="entry name" value="OS02G0822800 PROTEIN"/>
    <property type="match status" value="1"/>
</dbReference>
<keyword evidence="2" id="KW-0677">Repeat</keyword>
<evidence type="ECO:0000256" key="4">
    <source>
        <dbReference type="SAM" id="MobiDB-lite"/>
    </source>
</evidence>
<dbReference type="EMBL" id="JBBNAE010000005">
    <property type="protein sequence ID" value="KAK9124098.1"/>
    <property type="molecule type" value="Genomic_DNA"/>
</dbReference>
<dbReference type="Gene3D" id="2.120.10.80">
    <property type="entry name" value="Kelch-type beta propeller"/>
    <property type="match status" value="2"/>
</dbReference>
<comment type="caution">
    <text evidence="6">The sequence shown here is derived from an EMBL/GenBank/DDBJ whole genome shotgun (WGS) entry which is preliminary data.</text>
</comment>
<dbReference type="AlphaFoldDB" id="A0AAP0J073"/>
<dbReference type="Proteomes" id="UP001417504">
    <property type="component" value="Unassembled WGS sequence"/>
</dbReference>
<dbReference type="SUPFAM" id="SSF50965">
    <property type="entry name" value="Galactose oxidase, central domain"/>
    <property type="match status" value="1"/>
</dbReference>
<organism evidence="6 7">
    <name type="scientific">Stephania japonica</name>
    <dbReference type="NCBI Taxonomy" id="461633"/>
    <lineage>
        <taxon>Eukaryota</taxon>
        <taxon>Viridiplantae</taxon>
        <taxon>Streptophyta</taxon>
        <taxon>Embryophyta</taxon>
        <taxon>Tracheophyta</taxon>
        <taxon>Spermatophyta</taxon>
        <taxon>Magnoliopsida</taxon>
        <taxon>Ranunculales</taxon>
        <taxon>Menispermaceae</taxon>
        <taxon>Menispermoideae</taxon>
        <taxon>Cissampelideae</taxon>
        <taxon>Stephania</taxon>
    </lineage>
</organism>
<evidence type="ECO:0000256" key="3">
    <source>
        <dbReference type="SAM" id="Coils"/>
    </source>
</evidence>
<feature type="domain" description="Acyl-CoA-binding" evidence="5">
    <location>
        <begin position="400"/>
        <end position="492"/>
    </location>
</feature>
<evidence type="ECO:0000313" key="6">
    <source>
        <dbReference type="EMBL" id="KAK9124098.1"/>
    </source>
</evidence>
<keyword evidence="1" id="KW-0880">Kelch repeat</keyword>
<evidence type="ECO:0000259" key="5">
    <source>
        <dbReference type="Pfam" id="PF24922"/>
    </source>
</evidence>
<feature type="region of interest" description="Disordered" evidence="4">
    <location>
        <begin position="489"/>
        <end position="520"/>
    </location>
</feature>
<accession>A0AAP0J073</accession>
<evidence type="ECO:0000256" key="2">
    <source>
        <dbReference type="ARBA" id="ARBA00022737"/>
    </source>
</evidence>
<gene>
    <name evidence="6" type="ORF">Sjap_013700</name>
</gene>
<dbReference type="InterPro" id="IPR011043">
    <property type="entry name" value="Gal_Oxase/kelch_b-propeller"/>
</dbReference>
<name>A0AAP0J073_9MAGN</name>
<protein>
    <recommendedName>
        <fullName evidence="5">Acyl-CoA-binding domain-containing protein</fullName>
    </recommendedName>
</protein>
<dbReference type="PANTHER" id="PTHR46093">
    <property type="entry name" value="ACYL-COA-BINDING DOMAIN-CONTAINING PROTEIN 5"/>
    <property type="match status" value="1"/>
</dbReference>
<evidence type="ECO:0000256" key="1">
    <source>
        <dbReference type="ARBA" id="ARBA00022441"/>
    </source>
</evidence>
<keyword evidence="3" id="KW-0175">Coiled coil</keyword>
<keyword evidence="7" id="KW-1185">Reference proteome</keyword>
<dbReference type="Pfam" id="PF24922">
    <property type="entry name" value="ACBP4_C"/>
    <property type="match status" value="1"/>
</dbReference>
<feature type="coiled-coil region" evidence="3">
    <location>
        <begin position="396"/>
        <end position="444"/>
    </location>
</feature>
<dbReference type="InterPro" id="IPR015915">
    <property type="entry name" value="Kelch-typ_b-propeller"/>
</dbReference>
<proteinExistence type="predicted"/>
<dbReference type="Pfam" id="PF24681">
    <property type="entry name" value="Kelch_KLHDC2_KLHL20_DRC7"/>
    <property type="match status" value="1"/>
</dbReference>
<feature type="compositionally biased region" description="Basic and acidic residues" evidence="4">
    <location>
        <begin position="490"/>
        <end position="500"/>
    </location>
</feature>
<dbReference type="InterPro" id="IPR056819">
    <property type="entry name" value="ACBP4-6_C"/>
</dbReference>
<sequence length="520" mass="56832">MEAAKIGEVTDVNEWISALPYDTWVALPVSGSRPSARYQHGSVVAKGKLYVVGGSRNGRNLADIQVLDLKTLAWSTVKLNVDPNSESDGENRLEEVFPAASGCSVISWENKLILVGGYSKEPCNSVTVRVVDLESYCCSIIKTLGPAPIARGGQSVTLVGSGLLMFGGESRSRKLLNDVHFFDLETMRWNEIGTLQTPPEPRFDHTATVHAERYLIIFGGSAHSTCFSDIHILDLDTMEWSRPHVQGAVVTPRAGHASSAIGENWYIVGGGDNKGGSSETLVLNMSKLVLSVLTSVNKRGPLVSEGLSLNSASLVNGDSVLVSFGGYYGKYTNEVFVLRLKPQDMSRPKIFLSPAAAAAAASVSAAFALTRTGEIRSNFDVKEDVTTDRFQTENLSQGLENDIKTIMAERKNLEMSVNEAREENSRIREKLDEMNKTHVELSKELFSVRSQLTAEESRCFKLEAQITELSKILGSHQSIEDELQTLRSQKSTEFHPDRATKRQSSGGGTAWRWLGGTPDT</sequence>
<reference evidence="6 7" key="1">
    <citation type="submission" date="2024-01" db="EMBL/GenBank/DDBJ databases">
        <title>Genome assemblies of Stephania.</title>
        <authorList>
            <person name="Yang L."/>
        </authorList>
    </citation>
    <scope>NUCLEOTIDE SEQUENCE [LARGE SCALE GENOMIC DNA]</scope>
    <source>
        <strain evidence="6">QJT</strain>
        <tissue evidence="6">Leaf</tissue>
    </source>
</reference>
<dbReference type="Pfam" id="PF01344">
    <property type="entry name" value="Kelch_1"/>
    <property type="match status" value="1"/>
</dbReference>
<evidence type="ECO:0000313" key="7">
    <source>
        <dbReference type="Proteomes" id="UP001417504"/>
    </source>
</evidence>
<dbReference type="InterPro" id="IPR006652">
    <property type="entry name" value="Kelch_1"/>
</dbReference>